<keyword evidence="3" id="KW-1185">Reference proteome</keyword>
<dbReference type="OrthoDB" id="194358at2759"/>
<dbReference type="PANTHER" id="PTHR24148:SF73">
    <property type="entry name" value="HET DOMAIN PROTEIN (AFU_ORTHOLOGUE AFUA_8G01020)"/>
    <property type="match status" value="1"/>
</dbReference>
<name>A0A9P4QX22_9PLEO</name>
<dbReference type="PANTHER" id="PTHR24148">
    <property type="entry name" value="ANKYRIN REPEAT DOMAIN-CONTAINING PROTEIN 39 HOMOLOG-RELATED"/>
    <property type="match status" value="1"/>
</dbReference>
<proteinExistence type="predicted"/>
<evidence type="ECO:0000313" key="2">
    <source>
        <dbReference type="EMBL" id="KAF2732486.1"/>
    </source>
</evidence>
<dbReference type="Proteomes" id="UP000799444">
    <property type="component" value="Unassembled WGS sequence"/>
</dbReference>
<gene>
    <name evidence="2" type="ORF">EJ04DRAFT_335987</name>
</gene>
<reference evidence="2" key="1">
    <citation type="journal article" date="2020" name="Stud. Mycol.">
        <title>101 Dothideomycetes genomes: a test case for predicting lifestyles and emergence of pathogens.</title>
        <authorList>
            <person name="Haridas S."/>
            <person name="Albert R."/>
            <person name="Binder M."/>
            <person name="Bloem J."/>
            <person name="Labutti K."/>
            <person name="Salamov A."/>
            <person name="Andreopoulos B."/>
            <person name="Baker S."/>
            <person name="Barry K."/>
            <person name="Bills G."/>
            <person name="Bluhm B."/>
            <person name="Cannon C."/>
            <person name="Castanera R."/>
            <person name="Culley D."/>
            <person name="Daum C."/>
            <person name="Ezra D."/>
            <person name="Gonzalez J."/>
            <person name="Henrissat B."/>
            <person name="Kuo A."/>
            <person name="Liang C."/>
            <person name="Lipzen A."/>
            <person name="Lutzoni F."/>
            <person name="Magnuson J."/>
            <person name="Mondo S."/>
            <person name="Nolan M."/>
            <person name="Ohm R."/>
            <person name="Pangilinan J."/>
            <person name="Park H.-J."/>
            <person name="Ramirez L."/>
            <person name="Alfaro M."/>
            <person name="Sun H."/>
            <person name="Tritt A."/>
            <person name="Yoshinaga Y."/>
            <person name="Zwiers L.-H."/>
            <person name="Turgeon B."/>
            <person name="Goodwin S."/>
            <person name="Spatafora J."/>
            <person name="Crous P."/>
            <person name="Grigoriev I."/>
        </authorList>
    </citation>
    <scope>NUCLEOTIDE SEQUENCE</scope>
    <source>
        <strain evidence="2">CBS 125425</strain>
    </source>
</reference>
<feature type="domain" description="Heterokaryon incompatibility" evidence="1">
    <location>
        <begin position="63"/>
        <end position="192"/>
    </location>
</feature>
<dbReference type="EMBL" id="ML996176">
    <property type="protein sequence ID" value="KAF2732486.1"/>
    <property type="molecule type" value="Genomic_DNA"/>
</dbReference>
<organism evidence="2 3">
    <name type="scientific">Polyplosphaeria fusca</name>
    <dbReference type="NCBI Taxonomy" id="682080"/>
    <lineage>
        <taxon>Eukaryota</taxon>
        <taxon>Fungi</taxon>
        <taxon>Dikarya</taxon>
        <taxon>Ascomycota</taxon>
        <taxon>Pezizomycotina</taxon>
        <taxon>Dothideomycetes</taxon>
        <taxon>Pleosporomycetidae</taxon>
        <taxon>Pleosporales</taxon>
        <taxon>Tetraplosphaeriaceae</taxon>
        <taxon>Polyplosphaeria</taxon>
    </lineage>
</organism>
<dbReference type="AlphaFoldDB" id="A0A9P4QX22"/>
<evidence type="ECO:0000313" key="3">
    <source>
        <dbReference type="Proteomes" id="UP000799444"/>
    </source>
</evidence>
<accession>A0A9P4QX22</accession>
<protein>
    <submittedName>
        <fullName evidence="2">HET-domain-containing protein</fullName>
    </submittedName>
</protein>
<evidence type="ECO:0000259" key="1">
    <source>
        <dbReference type="Pfam" id="PF06985"/>
    </source>
</evidence>
<sequence length="572" mass="65950">MPPRTQPCYTYKALDTSTYSIRLCRILPGSSGTPIHCELEHVEANSVGDLDSNAICAEFHSDFFTLSYTWGGEKDPRWIRLNGKPFIISNNLMQALKAIRREDEPILIWIDALCIDQFNIPERNHQVSFMSDIYKRAKKTIVWLGPEAEDSQPLFDYLRTNEITHETPEEVLLALEKLSLRQYWSRAWVIQEFLSANALDIRCGGFKLLETHLQAARRCNRLSPRAEALLRMRLSHDDTNEPQARTLYDLICSFHDAECSDLCDRIFCLVSHASDCVNQRAQIVDYRISRLRLYFALVEFCRPEAIAEFARHLQLALEIPGAVVWRAFEWIQRNLDHMIAKEQDPDEENSFMETLSLSFRLNVARALLRERGCLVESIDQEGSLSTSHDTADHDSSDAFYQTCAILTKPNGDTYYFCRAAKAPLVFAFRPSICGNIFTFCLRKDDTSGVWKRFQPDPLESFTRPIDLSLLRDELSGLYDDAISPHGYQLKYKNHVPAQDWLRPVREHDMYDSEPASFLASCMQHLANRKDVTLCEVTCRRIMDNLCHHLSNLDMHHDEKSDRFVESGTRTGE</sequence>
<dbReference type="Pfam" id="PF06985">
    <property type="entry name" value="HET"/>
    <property type="match status" value="1"/>
</dbReference>
<dbReference type="InterPro" id="IPR052895">
    <property type="entry name" value="HetReg/Transcr_Mod"/>
</dbReference>
<dbReference type="InterPro" id="IPR010730">
    <property type="entry name" value="HET"/>
</dbReference>
<comment type="caution">
    <text evidence="2">The sequence shown here is derived from an EMBL/GenBank/DDBJ whole genome shotgun (WGS) entry which is preliminary data.</text>
</comment>